<dbReference type="Proteomes" id="UP000306552">
    <property type="component" value="Unassembled WGS sequence"/>
</dbReference>
<dbReference type="InterPro" id="IPR027304">
    <property type="entry name" value="Trigger_fact/SurA_dom_sf"/>
</dbReference>
<protein>
    <submittedName>
        <fullName evidence="5">Peptidylprolyl isomerase</fullName>
    </submittedName>
</protein>
<keyword evidence="2" id="KW-0697">Rotamase</keyword>
<dbReference type="SUPFAM" id="SSF54534">
    <property type="entry name" value="FKBP-like"/>
    <property type="match status" value="2"/>
</dbReference>
<keyword evidence="6" id="KW-1185">Reference proteome</keyword>
<dbReference type="PROSITE" id="PS50198">
    <property type="entry name" value="PPIC_PPIASE_2"/>
    <property type="match status" value="2"/>
</dbReference>
<dbReference type="InterPro" id="IPR000297">
    <property type="entry name" value="PPIase_PpiC"/>
</dbReference>
<dbReference type="EMBL" id="SWMU01000003">
    <property type="protein sequence ID" value="TKS56294.1"/>
    <property type="molecule type" value="Genomic_DNA"/>
</dbReference>
<accession>A0A4U5TSA3</accession>
<dbReference type="InterPro" id="IPR050280">
    <property type="entry name" value="OMP_Chaperone_SurA"/>
</dbReference>
<dbReference type="PANTHER" id="PTHR47637:SF1">
    <property type="entry name" value="CHAPERONE SURA"/>
    <property type="match status" value="1"/>
</dbReference>
<keyword evidence="3" id="KW-0175">Coiled coil</keyword>
<evidence type="ECO:0000313" key="5">
    <source>
        <dbReference type="EMBL" id="TKS56294.1"/>
    </source>
</evidence>
<organism evidence="5 6">
    <name type="scientific">Mesohalobacter halotolerans</name>
    <dbReference type="NCBI Taxonomy" id="1883405"/>
    <lineage>
        <taxon>Bacteria</taxon>
        <taxon>Pseudomonadati</taxon>
        <taxon>Bacteroidota</taxon>
        <taxon>Flavobacteriia</taxon>
        <taxon>Flavobacteriales</taxon>
        <taxon>Flavobacteriaceae</taxon>
        <taxon>Mesohalobacter</taxon>
    </lineage>
</organism>
<proteinExistence type="predicted"/>
<dbReference type="InterPro" id="IPR046357">
    <property type="entry name" value="PPIase_dom_sf"/>
</dbReference>
<dbReference type="Gene3D" id="1.10.4030.10">
    <property type="entry name" value="Porin chaperone SurA, peptide-binding domain"/>
    <property type="match status" value="1"/>
</dbReference>
<keyword evidence="1" id="KW-0732">Signal</keyword>
<evidence type="ECO:0000256" key="3">
    <source>
        <dbReference type="SAM" id="Coils"/>
    </source>
</evidence>
<dbReference type="PANTHER" id="PTHR47637">
    <property type="entry name" value="CHAPERONE SURA"/>
    <property type="match status" value="1"/>
</dbReference>
<name>A0A4U5TSA3_9FLAO</name>
<sequence>MILTATSWSQITIDEDDNLIKDDKQKSELLVDNIDNQRVKIDGIAAVVGDYLILESDILKAREDQKAQGLSGKEVSKCFILKQIMENKLFAHHAIQDSIEIQEEMVNSRTEQQLQYMVNQAGSLQKILDFYGKDTEEELKKELFDINFETVLAQEMQGSVVEEIEVTPAEVRQFFDKIPEDEKPFFGTQVEVSQIVIKPEVTEEQTQKTVDFLNKIREDVIEDGARFSSRAVLYSDDRGTRSKGGKIPDVSRDSPLVKEFKDKAFSLAEGEVSKPFKTEFGWHILTVDKIRGQFVDVRHILKFPEITDEAVEKARKKIETLKQRIEDGEISFEEAAKEFSDEAETSESGGQLINDLTLDKRFELSKMDPELYNKIINLKEGKISPVYTESNKRQQPFFKILTVTKRIKEHEADYNKDYARISDLALKQKKVREIQKWQKSKMKDTYIKISKDYKSCDFAKDWLK</sequence>
<feature type="domain" description="PpiC" evidence="4">
    <location>
        <begin position="187"/>
        <end position="289"/>
    </location>
</feature>
<comment type="caution">
    <text evidence="5">The sequence shown here is derived from an EMBL/GenBank/DDBJ whole genome shotgun (WGS) entry which is preliminary data.</text>
</comment>
<evidence type="ECO:0000313" key="6">
    <source>
        <dbReference type="Proteomes" id="UP000306552"/>
    </source>
</evidence>
<evidence type="ECO:0000256" key="1">
    <source>
        <dbReference type="ARBA" id="ARBA00022729"/>
    </source>
</evidence>
<dbReference type="GO" id="GO:0003755">
    <property type="term" value="F:peptidyl-prolyl cis-trans isomerase activity"/>
    <property type="evidence" value="ECO:0007669"/>
    <property type="project" value="UniProtKB-KW"/>
</dbReference>
<keyword evidence="2 5" id="KW-0413">Isomerase</keyword>
<reference evidence="5 6" key="1">
    <citation type="submission" date="2019-04" db="EMBL/GenBank/DDBJ databases">
        <title>Psychroflexus halotolerans sp. nov., isolated from a marine solar saltern.</title>
        <authorList>
            <person name="Feng X."/>
        </authorList>
    </citation>
    <scope>NUCLEOTIDE SEQUENCE [LARGE SCALE GENOMIC DNA]</scope>
    <source>
        <strain evidence="5 6">WDS2C27</strain>
    </source>
</reference>
<gene>
    <name evidence="5" type="ORF">FCN74_08785</name>
</gene>
<dbReference type="Pfam" id="PF00639">
    <property type="entry name" value="Rotamase"/>
    <property type="match status" value="2"/>
</dbReference>
<dbReference type="SUPFAM" id="SSF109998">
    <property type="entry name" value="Triger factor/SurA peptide-binding domain-like"/>
    <property type="match status" value="1"/>
</dbReference>
<dbReference type="Gene3D" id="3.10.50.40">
    <property type="match status" value="2"/>
</dbReference>
<evidence type="ECO:0000259" key="4">
    <source>
        <dbReference type="PROSITE" id="PS50198"/>
    </source>
</evidence>
<dbReference type="OrthoDB" id="14196at2"/>
<dbReference type="AlphaFoldDB" id="A0A4U5TSA3"/>
<feature type="coiled-coil region" evidence="3">
    <location>
        <begin position="311"/>
        <end position="338"/>
    </location>
</feature>
<feature type="domain" description="PpiC" evidence="4">
    <location>
        <begin position="292"/>
        <end position="384"/>
    </location>
</feature>
<evidence type="ECO:0000256" key="2">
    <source>
        <dbReference type="PROSITE-ProRule" id="PRU00278"/>
    </source>
</evidence>